<sequence>MKKKNVIETIKALFTTEQAEVETNFVDVTLPDGRIMRVDALEVDASIKEIIEGEEVDVESGEYELEDGTMITITDGIITEIKEVEAEESEETESTEELSTEEVEEDVPSEVITKENYSGVSAYIELPVGVHTIEDKVYTVVETVYNEGTDDEWIVNEIETIEDVEGEAVEAPEADEEMSETDLEFVENFTNFMNEFKDLKADYSKLSERFEKFAKEPSEENTKTRVEFPTTTNNKEETFIQKYVREKKQNK</sequence>
<accession>A0A6S6STE9</accession>
<dbReference type="AlphaFoldDB" id="A0A6S6STE9"/>
<dbReference type="EMBL" id="CACVAR010000201">
    <property type="protein sequence ID" value="CAA6810461.1"/>
    <property type="molecule type" value="Genomic_DNA"/>
</dbReference>
<evidence type="ECO:0000256" key="1">
    <source>
        <dbReference type="SAM" id="MobiDB-lite"/>
    </source>
</evidence>
<reference evidence="2" key="1">
    <citation type="submission" date="2020-01" db="EMBL/GenBank/DDBJ databases">
        <authorList>
            <person name="Meier V. D."/>
            <person name="Meier V D."/>
        </authorList>
    </citation>
    <scope>NUCLEOTIDE SEQUENCE</scope>
    <source>
        <strain evidence="2">HLG_WM_MAG_03</strain>
    </source>
</reference>
<name>A0A6S6STE9_9BACT</name>
<feature type="region of interest" description="Disordered" evidence="1">
    <location>
        <begin position="85"/>
        <end position="108"/>
    </location>
</feature>
<organism evidence="2">
    <name type="scientific">uncultured Sulfurovum sp</name>
    <dbReference type="NCBI Taxonomy" id="269237"/>
    <lineage>
        <taxon>Bacteria</taxon>
        <taxon>Pseudomonadati</taxon>
        <taxon>Campylobacterota</taxon>
        <taxon>Epsilonproteobacteria</taxon>
        <taxon>Campylobacterales</taxon>
        <taxon>Sulfurovaceae</taxon>
        <taxon>Sulfurovum</taxon>
        <taxon>environmental samples</taxon>
    </lineage>
</organism>
<protein>
    <submittedName>
        <fullName evidence="2">Uncharacterized protein</fullName>
    </submittedName>
</protein>
<evidence type="ECO:0000313" key="2">
    <source>
        <dbReference type="EMBL" id="CAA6810461.1"/>
    </source>
</evidence>
<proteinExistence type="predicted"/>
<gene>
    <name evidence="2" type="ORF">HELGO_WM16089</name>
</gene>